<sequence length="198" mass="23013">MKILTVSDVVVPELYKELDKKAFPDIDLVMACGDLPPEYLSFLCHVFGGPLFYVRGNHDIRYNEKPPQGCTDIHGRIAKYQGLKILGLGGSRWYNGGVNQYTEQEMKRYIRRLKFSLWRNRGVDIVITHASPRYIHDAEDPCHRGFRCFGTFIDKYGPAYFIHGHIHRDFDSPEERITRVNKTKVINTYGYNIIHIHP</sequence>
<dbReference type="EMBL" id="FWXY01000005">
    <property type="protein sequence ID" value="SMC61152.1"/>
    <property type="molecule type" value="Genomic_DNA"/>
</dbReference>
<keyword evidence="3" id="KW-1185">Reference proteome</keyword>
<dbReference type="GO" id="GO:0016787">
    <property type="term" value="F:hydrolase activity"/>
    <property type="evidence" value="ECO:0007669"/>
    <property type="project" value="InterPro"/>
</dbReference>
<dbReference type="STRING" id="1121400.SAMN02746065_105174"/>
<evidence type="ECO:0000259" key="1">
    <source>
        <dbReference type="Pfam" id="PF00149"/>
    </source>
</evidence>
<dbReference type="Pfam" id="PF00149">
    <property type="entry name" value="Metallophos"/>
    <property type="match status" value="1"/>
</dbReference>
<name>A0A1W2AKX6_9BACT</name>
<evidence type="ECO:0000313" key="2">
    <source>
        <dbReference type="EMBL" id="SMC61152.1"/>
    </source>
</evidence>
<dbReference type="SUPFAM" id="SSF56300">
    <property type="entry name" value="Metallo-dependent phosphatases"/>
    <property type="match status" value="1"/>
</dbReference>
<dbReference type="Proteomes" id="UP000192418">
    <property type="component" value="Unassembled WGS sequence"/>
</dbReference>
<dbReference type="InterPro" id="IPR029052">
    <property type="entry name" value="Metallo-depent_PP-like"/>
</dbReference>
<feature type="domain" description="Calcineurin-like phosphoesterase" evidence="1">
    <location>
        <begin position="1"/>
        <end position="168"/>
    </location>
</feature>
<accession>A0A1W2AKX6</accession>
<proteinExistence type="predicted"/>
<evidence type="ECO:0000313" key="3">
    <source>
        <dbReference type="Proteomes" id="UP000192418"/>
    </source>
</evidence>
<protein>
    <submittedName>
        <fullName evidence="2">Predicted phosphoesterase</fullName>
    </submittedName>
</protein>
<dbReference type="OrthoDB" id="332939at2"/>
<dbReference type="Gene3D" id="3.60.21.10">
    <property type="match status" value="1"/>
</dbReference>
<dbReference type="InterPro" id="IPR004843">
    <property type="entry name" value="Calcineurin-like_PHP"/>
</dbReference>
<gene>
    <name evidence="2" type="ORF">SAMN02746065_105174</name>
</gene>
<dbReference type="AlphaFoldDB" id="A0A1W2AKX6"/>
<organism evidence="2 3">
    <name type="scientific">Desulfocicer vacuolatum DSM 3385</name>
    <dbReference type="NCBI Taxonomy" id="1121400"/>
    <lineage>
        <taxon>Bacteria</taxon>
        <taxon>Pseudomonadati</taxon>
        <taxon>Thermodesulfobacteriota</taxon>
        <taxon>Desulfobacteria</taxon>
        <taxon>Desulfobacterales</taxon>
        <taxon>Desulfobacteraceae</taxon>
        <taxon>Desulfocicer</taxon>
    </lineage>
</organism>
<dbReference type="RefSeq" id="WP_084067752.1">
    <property type="nucleotide sequence ID" value="NZ_FWXY01000005.1"/>
</dbReference>
<reference evidence="2 3" key="1">
    <citation type="submission" date="2017-04" db="EMBL/GenBank/DDBJ databases">
        <authorList>
            <person name="Afonso C.L."/>
            <person name="Miller P.J."/>
            <person name="Scott M.A."/>
            <person name="Spackman E."/>
            <person name="Goraichik I."/>
            <person name="Dimitrov K.M."/>
            <person name="Suarez D.L."/>
            <person name="Swayne D.E."/>
        </authorList>
    </citation>
    <scope>NUCLEOTIDE SEQUENCE [LARGE SCALE GENOMIC DNA]</scope>
    <source>
        <strain evidence="2 3">DSM 3385</strain>
    </source>
</reference>